<reference evidence="2" key="1">
    <citation type="submission" date="2022-10" db="EMBL/GenBank/DDBJ databases">
        <authorList>
            <person name="Chen Y."/>
            <person name="Dougan E. K."/>
            <person name="Chan C."/>
            <person name="Rhodes N."/>
            <person name="Thang M."/>
        </authorList>
    </citation>
    <scope>NUCLEOTIDE SEQUENCE</scope>
</reference>
<dbReference type="EMBL" id="CAMXCT020003429">
    <property type="protein sequence ID" value="CAL1157777.1"/>
    <property type="molecule type" value="Genomic_DNA"/>
</dbReference>
<organism evidence="2">
    <name type="scientific">Cladocopium goreaui</name>
    <dbReference type="NCBI Taxonomy" id="2562237"/>
    <lineage>
        <taxon>Eukaryota</taxon>
        <taxon>Sar</taxon>
        <taxon>Alveolata</taxon>
        <taxon>Dinophyceae</taxon>
        <taxon>Suessiales</taxon>
        <taxon>Symbiodiniaceae</taxon>
        <taxon>Cladocopium</taxon>
    </lineage>
</organism>
<feature type="region of interest" description="Disordered" evidence="1">
    <location>
        <begin position="191"/>
        <end position="312"/>
    </location>
</feature>
<evidence type="ECO:0000313" key="3">
    <source>
        <dbReference type="EMBL" id="CAL1157777.1"/>
    </source>
</evidence>
<feature type="non-terminal residue" evidence="2">
    <location>
        <position position="1"/>
    </location>
</feature>
<dbReference type="AlphaFoldDB" id="A0A9P1D4X0"/>
<feature type="compositionally biased region" description="Basic and acidic residues" evidence="1">
    <location>
        <begin position="245"/>
        <end position="294"/>
    </location>
</feature>
<accession>A0A9P1D4X0</accession>
<dbReference type="Proteomes" id="UP001152797">
    <property type="component" value="Unassembled WGS sequence"/>
</dbReference>
<comment type="caution">
    <text evidence="2">The sequence shown here is derived from an EMBL/GenBank/DDBJ whole genome shotgun (WGS) entry which is preliminary data.</text>
</comment>
<dbReference type="EMBL" id="CAMXCT030003429">
    <property type="protein sequence ID" value="CAL4791714.1"/>
    <property type="molecule type" value="Genomic_DNA"/>
</dbReference>
<dbReference type="OrthoDB" id="448673at2759"/>
<evidence type="ECO:0000313" key="2">
    <source>
        <dbReference type="EMBL" id="CAI4004402.1"/>
    </source>
</evidence>
<sequence>RTLTRRTPRVERNFVLNKMAGRDGAFAGAWQDDEGTVVVVKDSRMYGPDGGQLDLKITSRTECSFQMGSETYHGTLTDGKLVWDDGAVWVRVESEHSQPRTAEQTLMPQTNGHSHTVPNGKEPDAASDRARKAFEEEKARKAAALERARAARAAAAEPAQPEPDGRAVNEAGTDRARKAFEEEKARKAAALERARAARAEQGSDNVSADSGVDRARKAFEEEKARKQAALERARAARMDGQSQPEDTRSEEEKARKAAALERARAASGVDRARKAFEEEKERKAAALERARRASSDAYPGAANGTSRSEAGLDRAKQAFEQEKARKAAALERARARARAAGQAEAAEELGLGPNAGRGRGRGLGGFGSWQLGRGGLGARGLGGARGVGRGMFGGWAGGAQALTPGVLVRLYGLKAKPELNGMIGNCIAFDKSKGRWQVRLEERPQADMLFKEDNLQPVSVDEYEAAQAAAEGMDSRLADRLRCPAEHGMAVEVAAEVYECDVCEADIEVSTKLMYCERCDYAICEACSVEMLKREALKA</sequence>
<dbReference type="EMBL" id="CAMXCT010003429">
    <property type="protein sequence ID" value="CAI4004402.1"/>
    <property type="molecule type" value="Genomic_DNA"/>
</dbReference>
<feature type="region of interest" description="Disordered" evidence="1">
    <location>
        <begin position="94"/>
        <end position="170"/>
    </location>
</feature>
<evidence type="ECO:0000313" key="5">
    <source>
        <dbReference type="Proteomes" id="UP001152797"/>
    </source>
</evidence>
<feature type="compositionally biased region" description="Basic and acidic residues" evidence="1">
    <location>
        <begin position="121"/>
        <end position="149"/>
    </location>
</feature>
<gene>
    <name evidence="2" type="ORF">C1SCF055_LOCUS30188</name>
</gene>
<proteinExistence type="predicted"/>
<reference evidence="3" key="2">
    <citation type="submission" date="2024-04" db="EMBL/GenBank/DDBJ databases">
        <authorList>
            <person name="Chen Y."/>
            <person name="Shah S."/>
            <person name="Dougan E. K."/>
            <person name="Thang M."/>
            <person name="Chan C."/>
        </authorList>
    </citation>
    <scope>NUCLEOTIDE SEQUENCE [LARGE SCALE GENOMIC DNA]</scope>
</reference>
<name>A0A9P1D4X0_9DINO</name>
<evidence type="ECO:0000313" key="4">
    <source>
        <dbReference type="EMBL" id="CAL4791714.1"/>
    </source>
</evidence>
<evidence type="ECO:0000256" key="1">
    <source>
        <dbReference type="SAM" id="MobiDB-lite"/>
    </source>
</evidence>
<feature type="compositionally biased region" description="Basic and acidic residues" evidence="1">
    <location>
        <begin position="211"/>
        <end position="237"/>
    </location>
</feature>
<protein>
    <submittedName>
        <fullName evidence="4">Fibronectin, type III domain and Immunoglobulin-like fold domain-containing protein</fullName>
    </submittedName>
</protein>
<keyword evidence="5" id="KW-1185">Reference proteome</keyword>
<feature type="compositionally biased region" description="Polar residues" evidence="1">
    <location>
        <begin position="99"/>
        <end position="117"/>
    </location>
</feature>